<dbReference type="InterPro" id="IPR011008">
    <property type="entry name" value="Dimeric_a/b-barrel"/>
</dbReference>
<name>A0ABU1SUC5_9HYPH</name>
<accession>A0ABU1SUC5</accession>
<comment type="caution">
    <text evidence="7">The sequence shown here is derived from an EMBL/GenBank/DDBJ whole genome shotgun (WGS) entry which is preliminary data.</text>
</comment>
<feature type="binding site" evidence="5">
    <location>
        <begin position="80"/>
        <end position="81"/>
    </location>
    <ligand>
        <name>substrate</name>
    </ligand>
</feature>
<gene>
    <name evidence="5" type="primary">rhaM</name>
    <name evidence="7" type="ORF">J2W52_004198</name>
</gene>
<dbReference type="InterPro" id="IPR013448">
    <property type="entry name" value="L-rhamnose_mutarotase"/>
</dbReference>
<feature type="active site" description="Proton donor" evidence="5">
    <location>
        <position position="26"/>
    </location>
</feature>
<comment type="similarity">
    <text evidence="5">Belongs to the rhamnose mutarotase family.</text>
</comment>
<evidence type="ECO:0000313" key="7">
    <source>
        <dbReference type="EMBL" id="MDR6902565.1"/>
    </source>
</evidence>
<proteinExistence type="inferred from homology"/>
<dbReference type="PANTHER" id="PTHR34389">
    <property type="entry name" value="L-RHAMNOSE MUTAROTASE"/>
    <property type="match status" value="1"/>
</dbReference>
<sequence length="108" mass="12545">MTAALERHAFKMTLNPGMEAEYRKRHDEIWPELVDLLRQAGVSDYSIHLDRDTNTLFGVLTRPKDHTMARLPEHPIMKKWWAHMADIMATNPDNSPIQSDLITVFHLP</sequence>
<comment type="subunit">
    <text evidence="5">Homodimer.</text>
</comment>
<evidence type="ECO:0000256" key="4">
    <source>
        <dbReference type="ARBA" id="ARBA00023308"/>
    </source>
</evidence>
<evidence type="ECO:0000256" key="3">
    <source>
        <dbReference type="ARBA" id="ARBA00023277"/>
    </source>
</evidence>
<evidence type="ECO:0000256" key="2">
    <source>
        <dbReference type="ARBA" id="ARBA00023235"/>
    </source>
</evidence>
<dbReference type="Gene3D" id="3.30.70.100">
    <property type="match status" value="1"/>
</dbReference>
<dbReference type="Proteomes" id="UP001250791">
    <property type="component" value="Unassembled WGS sequence"/>
</dbReference>
<feature type="binding site" evidence="5">
    <location>
        <position position="45"/>
    </location>
    <ligand>
        <name>substrate</name>
    </ligand>
</feature>
<dbReference type="InterPro" id="IPR008000">
    <property type="entry name" value="Rham/fucose_mutarotase"/>
</dbReference>
<reference evidence="7 8" key="1">
    <citation type="submission" date="2023-07" db="EMBL/GenBank/DDBJ databases">
        <title>Sorghum-associated microbial communities from plants grown in Nebraska, USA.</title>
        <authorList>
            <person name="Schachtman D."/>
        </authorList>
    </citation>
    <scope>NUCLEOTIDE SEQUENCE [LARGE SCALE GENOMIC DNA]</scope>
    <source>
        <strain evidence="7 8">3199</strain>
    </source>
</reference>
<dbReference type="NCBIfam" id="TIGR02625">
    <property type="entry name" value="YiiL_rotase"/>
    <property type="match status" value="1"/>
</dbReference>
<keyword evidence="8" id="KW-1185">Reference proteome</keyword>
<dbReference type="EMBL" id="JAVDUP010000005">
    <property type="protein sequence ID" value="MDR6902565.1"/>
    <property type="molecule type" value="Genomic_DNA"/>
</dbReference>
<keyword evidence="4 5" id="KW-0684">Rhamnose metabolism</keyword>
<dbReference type="PANTHER" id="PTHR34389:SF2">
    <property type="entry name" value="L-RHAMNOSE MUTAROTASE"/>
    <property type="match status" value="1"/>
</dbReference>
<dbReference type="GO" id="GO:0062192">
    <property type="term" value="F:L-rhamnose mutarotase activity"/>
    <property type="evidence" value="ECO:0007669"/>
    <property type="project" value="UniProtKB-EC"/>
</dbReference>
<dbReference type="SUPFAM" id="SSF54909">
    <property type="entry name" value="Dimeric alpha+beta barrel"/>
    <property type="match status" value="1"/>
</dbReference>
<keyword evidence="2 5" id="KW-0413">Isomerase</keyword>
<comment type="pathway">
    <text evidence="5">Carbohydrate metabolism; L-rhamnose metabolism.</text>
</comment>
<evidence type="ECO:0000256" key="5">
    <source>
        <dbReference type="HAMAP-Rule" id="MF_01663"/>
    </source>
</evidence>
<dbReference type="RefSeq" id="WP_112414280.1">
    <property type="nucleotide sequence ID" value="NZ_JAVDUP010000005.1"/>
</dbReference>
<evidence type="ECO:0000256" key="6">
    <source>
        <dbReference type="NCBIfam" id="TIGR02625"/>
    </source>
</evidence>
<feature type="binding site" evidence="5">
    <location>
        <position position="22"/>
    </location>
    <ligand>
        <name>substrate</name>
    </ligand>
</feature>
<comment type="catalytic activity">
    <reaction evidence="5">
        <text>alpha-L-rhamnose = beta-L-rhamnose</text>
        <dbReference type="Rhea" id="RHEA:25584"/>
        <dbReference type="ChEBI" id="CHEBI:27586"/>
        <dbReference type="ChEBI" id="CHEBI:27907"/>
        <dbReference type="EC" id="5.1.3.32"/>
    </reaction>
</comment>
<protein>
    <recommendedName>
        <fullName evidence="5 6">L-rhamnose mutarotase</fullName>
        <ecNumber evidence="5 6">5.1.3.32</ecNumber>
    </recommendedName>
    <alternativeName>
        <fullName evidence="5">Rhamnose 1-epimerase</fullName>
    </alternativeName>
    <alternativeName>
        <fullName evidence="5">Type-3 mutarotase</fullName>
    </alternativeName>
</protein>
<keyword evidence="3 5" id="KW-0119">Carbohydrate metabolism</keyword>
<evidence type="ECO:0000313" key="8">
    <source>
        <dbReference type="Proteomes" id="UP001250791"/>
    </source>
</evidence>
<dbReference type="Pfam" id="PF05336">
    <property type="entry name" value="rhaM"/>
    <property type="match status" value="1"/>
</dbReference>
<dbReference type="HAMAP" id="MF_01663">
    <property type="entry name" value="L_rham_rotase"/>
    <property type="match status" value="1"/>
</dbReference>
<comment type="function">
    <text evidence="5">Involved in the anomeric conversion of L-rhamnose.</text>
</comment>
<organism evidence="7 8">
    <name type="scientific">Rhizobium miluonense</name>
    <dbReference type="NCBI Taxonomy" id="411945"/>
    <lineage>
        <taxon>Bacteria</taxon>
        <taxon>Pseudomonadati</taxon>
        <taxon>Pseudomonadota</taxon>
        <taxon>Alphaproteobacteria</taxon>
        <taxon>Hyphomicrobiales</taxon>
        <taxon>Rhizobiaceae</taxon>
        <taxon>Rhizobium/Agrobacterium group</taxon>
        <taxon>Rhizobium</taxon>
    </lineage>
</organism>
<comment type="subcellular location">
    <subcellularLocation>
        <location evidence="5">Cytoplasm</location>
    </subcellularLocation>
</comment>
<dbReference type="EC" id="5.1.3.32" evidence="5 6"/>
<evidence type="ECO:0000256" key="1">
    <source>
        <dbReference type="ARBA" id="ARBA00022490"/>
    </source>
</evidence>
<keyword evidence="1 5" id="KW-0963">Cytoplasm</keyword>